<dbReference type="InterPro" id="IPR043502">
    <property type="entry name" value="DNA/RNA_pol_sf"/>
</dbReference>
<evidence type="ECO:0000259" key="2">
    <source>
        <dbReference type="PROSITE" id="PS50175"/>
    </source>
</evidence>
<dbReference type="InterPro" id="IPR000477">
    <property type="entry name" value="RT_dom"/>
</dbReference>
<dbReference type="GO" id="GO:0042575">
    <property type="term" value="C:DNA polymerase complex"/>
    <property type="evidence" value="ECO:0007669"/>
    <property type="project" value="UniProtKB-ARBA"/>
</dbReference>
<reference evidence="5" key="1">
    <citation type="submission" date="2025-08" db="UniProtKB">
        <authorList>
            <consortium name="RefSeq"/>
        </authorList>
    </citation>
    <scope>IDENTIFICATION</scope>
    <source>
        <tissue evidence="5">Whole body</tissue>
    </source>
</reference>
<dbReference type="OrthoDB" id="7700894at2759"/>
<dbReference type="GO" id="GO:0015074">
    <property type="term" value="P:DNA integration"/>
    <property type="evidence" value="ECO:0007669"/>
    <property type="project" value="InterPro"/>
</dbReference>
<dbReference type="GO" id="GO:0004190">
    <property type="term" value="F:aspartic-type endopeptidase activity"/>
    <property type="evidence" value="ECO:0007669"/>
    <property type="project" value="InterPro"/>
</dbReference>
<dbReference type="GeneID" id="112457918"/>
<feature type="domain" description="Peptidase A2" evidence="2">
    <location>
        <begin position="457"/>
        <end position="534"/>
    </location>
</feature>
<gene>
    <name evidence="5" type="primary">LOC112457918</name>
</gene>
<evidence type="ECO:0000259" key="3">
    <source>
        <dbReference type="PROSITE" id="PS50994"/>
    </source>
</evidence>
<dbReference type="Pfam" id="PF00078">
    <property type="entry name" value="RVT_1"/>
    <property type="match status" value="1"/>
</dbReference>
<dbReference type="Gene3D" id="1.10.340.70">
    <property type="match status" value="1"/>
</dbReference>
<proteinExistence type="predicted"/>
<organism evidence="4 5">
    <name type="scientific">Temnothorax curvispinosus</name>
    <dbReference type="NCBI Taxonomy" id="300111"/>
    <lineage>
        <taxon>Eukaryota</taxon>
        <taxon>Metazoa</taxon>
        <taxon>Ecdysozoa</taxon>
        <taxon>Arthropoda</taxon>
        <taxon>Hexapoda</taxon>
        <taxon>Insecta</taxon>
        <taxon>Pterygota</taxon>
        <taxon>Neoptera</taxon>
        <taxon>Endopterygota</taxon>
        <taxon>Hymenoptera</taxon>
        <taxon>Apocrita</taxon>
        <taxon>Aculeata</taxon>
        <taxon>Formicoidea</taxon>
        <taxon>Formicidae</taxon>
        <taxon>Myrmicinae</taxon>
        <taxon>Temnothorax</taxon>
    </lineage>
</organism>
<feature type="domain" description="Integrase catalytic" evidence="3">
    <location>
        <begin position="1421"/>
        <end position="1616"/>
    </location>
</feature>
<accession>A0A6J1Q493</accession>
<dbReference type="InterPro" id="IPR040676">
    <property type="entry name" value="DUF5641"/>
</dbReference>
<dbReference type="InterPro" id="IPR001584">
    <property type="entry name" value="Integrase_cat-core"/>
</dbReference>
<name>A0A6J1Q493_9HYME</name>
<dbReference type="PANTHER" id="PTHR47331:SF1">
    <property type="entry name" value="GAG-LIKE PROTEIN"/>
    <property type="match status" value="1"/>
</dbReference>
<feature type="region of interest" description="Disordered" evidence="1">
    <location>
        <begin position="315"/>
        <end position="338"/>
    </location>
</feature>
<dbReference type="GO" id="GO:0003676">
    <property type="term" value="F:nucleic acid binding"/>
    <property type="evidence" value="ECO:0007669"/>
    <property type="project" value="InterPro"/>
</dbReference>
<dbReference type="Proteomes" id="UP000504618">
    <property type="component" value="Unplaced"/>
</dbReference>
<dbReference type="GO" id="GO:0071897">
    <property type="term" value="P:DNA biosynthetic process"/>
    <property type="evidence" value="ECO:0007669"/>
    <property type="project" value="UniProtKB-ARBA"/>
</dbReference>
<dbReference type="Pfam" id="PF18701">
    <property type="entry name" value="DUF5641"/>
    <property type="match status" value="1"/>
</dbReference>
<dbReference type="InterPro" id="IPR005312">
    <property type="entry name" value="DUF1759"/>
</dbReference>
<sequence length="1735" mass="193992">MSKENAREMAGAVSKETNREMEGLIRSQHELYGRIARSYENLRKVGTPNITIGLVEARLQALESNWAKFEAQHEKIYAGYWEILADHDYEKKDVPSTAEEAYIQQKGMFLETLRKLKSKAEGAPAPAAAGTNPPRTTLPRIQLPEFEGKYEEWPAFRDLFHSIIGKDAATTPVEKLHYLKSCLMGEAELLVRSLPTTDENFERAWKTLTDYYQNKRLLVRSYLAQFTSLQKLKGESVSELRKVYHRVVSTVGALDSIGRPISRSEDLFVHLVVDLLDPRSRREWESAVSETPDPPSFAVLQQFLDRRLHTLESLQPAKPENATSAKAGGNSAQQTRALHAKAKENRLGRCSVCQKGHFIMFCAAYKGKTAAERKQHVEANNLCLNCLGKHKLNECDSKRNCSVCDGRHHSSLHDAYQGTEVATTSHLAQGPSKNAVAVLLATARVRVRDRFGIERTARALIDQGSESSLVAESLVQRLKLSRAPASVAVFGVGGKRTARARGLVTLEISPRGGGPSIAVSALILPRLSLYGGGIRADKEAWTHLRGLELADPEFLGSDPVDLLLGADVVAEILQPGLLKGGAHEPVAQKTALGWIISGAAGAVANPEAAVAHQCHVDAELSALVQGFWRQEELPVGPPALTREEQEAEDFFARTHSRTAEGRFVVRLPVVNPLPDLRGTRNYALRVLTQMERRLSRDEKLKSLYVDFMRQYEELGHMTPVAPDKIAKSRACYLPHHGVMREASSSTKLRVVFNGSAALPSGDSLNRYLRAGPNLLPALADVLLRWRRYRYVLATDVEKMYRQILVHEEDRDLQRILWRYHTDEKIREYILNTVTYGLTCSPFQAIRALLQLAEDEKERFPLAALALFCARYMDEVLSGADTLEEAMALRQQLTELCAAGGFPLRKWSANDEAILTGVPAEHRMQRELRAWRPQESHGILGLQWHPGVDCFSFATRTSPVTSVTKRSVLSLTARLFDPLGWLAPVVVRAKIAFQATWLQGLDWDDPLAEDDARRWREYQTELPVLEQIRVPRRIFSDAPGIGLELHGFADASERAYAAVIYLRAETEEGSWRVTLMAAKTKVAPLKQVTLARLELNAAALLVKLASHAKTVLELQGATFHFWSDSMVTLGWIRGHPTRWKTYVANRVSEIQTTMPEALWHYVPGGDNPADCASRGLSPGVLIGHQLWWQGPAWLKEDPSTWPASAAVPEKEGLPDERVRVHVAVSGTAAVEEPEKLLRFSSLQRLLRVTAWCRRWLRRGRGSQARAESAASGYGDDLSAEELEETRLSWIRRTQAIHFGRDMEAVRLGRSLPRSNFLVRLNPVLDAQGLLRVGGRLKHAVLAYDERHPVILPEASQFTRLTVDACHRRTLHGGVQMTLGMIRQRYWIPRGRALVKQLILRCVTCARWRAATPQQLMGDLPRERVRPSRAFLHTGVDYAGPIMLRTTKGRGQRSHKAFIAVFVCLATRAVHLEVVSDYTAAAFLAALRRFTSRRGLCLSLHSDCGTNFVGADAQLRALFAASHPEGRQIASQLACDGIKWRFNPPAAPHFGGIWEAAVKSLKHHLWRVLGEATLTYEEMSTLFAQVEACLNSRPLQALSDDPDDLAALTPGHFLVGSALTAVPEPSLLDAPDNRLSRWQLLQKMRDHFWERWAREYLHALSHRPKWLVQKPDLQVGSLCIIRNEATPPTRWPLARVIRVHPGEDGRVRVVTVRTAAAEFTRPIVKLVILPTTDADIN</sequence>
<dbReference type="Gene3D" id="3.30.420.10">
    <property type="entry name" value="Ribonuclease H-like superfamily/Ribonuclease H"/>
    <property type="match status" value="1"/>
</dbReference>
<dbReference type="InterPro" id="IPR001995">
    <property type="entry name" value="Peptidase_A2_cat"/>
</dbReference>
<keyword evidence="4" id="KW-1185">Reference proteome</keyword>
<dbReference type="InterPro" id="IPR036397">
    <property type="entry name" value="RNaseH_sf"/>
</dbReference>
<dbReference type="GO" id="GO:0006508">
    <property type="term" value="P:proteolysis"/>
    <property type="evidence" value="ECO:0007669"/>
    <property type="project" value="InterPro"/>
</dbReference>
<dbReference type="Pfam" id="PF17921">
    <property type="entry name" value="Integrase_H2C2"/>
    <property type="match status" value="1"/>
</dbReference>
<dbReference type="Pfam" id="PF05380">
    <property type="entry name" value="Peptidase_A17"/>
    <property type="match status" value="1"/>
</dbReference>
<evidence type="ECO:0000313" key="4">
    <source>
        <dbReference type="Proteomes" id="UP000504618"/>
    </source>
</evidence>
<dbReference type="InterPro" id="IPR008042">
    <property type="entry name" value="Retrotrans_Pao"/>
</dbReference>
<dbReference type="InterPro" id="IPR012337">
    <property type="entry name" value="RNaseH-like_sf"/>
</dbReference>
<dbReference type="PROSITE" id="PS50175">
    <property type="entry name" value="ASP_PROT_RETROV"/>
    <property type="match status" value="1"/>
</dbReference>
<dbReference type="CDD" id="cd01644">
    <property type="entry name" value="RT_pepA17"/>
    <property type="match status" value="1"/>
</dbReference>
<evidence type="ECO:0000313" key="5">
    <source>
        <dbReference type="RefSeq" id="XP_024877002.1"/>
    </source>
</evidence>
<dbReference type="InterPro" id="IPR041588">
    <property type="entry name" value="Integrase_H2C2"/>
</dbReference>
<protein>
    <submittedName>
        <fullName evidence="5">Uncharacterized protein LOC112457918</fullName>
    </submittedName>
</protein>
<dbReference type="SUPFAM" id="SSF53098">
    <property type="entry name" value="Ribonuclease H-like"/>
    <property type="match status" value="1"/>
</dbReference>
<dbReference type="PROSITE" id="PS50994">
    <property type="entry name" value="INTEGRASE"/>
    <property type="match status" value="1"/>
</dbReference>
<dbReference type="SUPFAM" id="SSF56672">
    <property type="entry name" value="DNA/RNA polymerases"/>
    <property type="match status" value="1"/>
</dbReference>
<evidence type="ECO:0000256" key="1">
    <source>
        <dbReference type="SAM" id="MobiDB-lite"/>
    </source>
</evidence>
<dbReference type="RefSeq" id="XP_024877002.1">
    <property type="nucleotide sequence ID" value="XM_025021234.1"/>
</dbReference>
<dbReference type="Pfam" id="PF03564">
    <property type="entry name" value="DUF1759"/>
    <property type="match status" value="1"/>
</dbReference>
<dbReference type="PANTHER" id="PTHR47331">
    <property type="entry name" value="PHD-TYPE DOMAIN-CONTAINING PROTEIN"/>
    <property type="match status" value="1"/>
</dbReference>